<keyword evidence="2" id="KW-1133">Transmembrane helix</keyword>
<proteinExistence type="predicted"/>
<reference evidence="4 5" key="1">
    <citation type="journal article" date="2019" name="Nat. Microbiol.">
        <title>Mediterranean grassland soil C-N compound turnover is dependent on rainfall and depth, and is mediated by genomically divergent microorganisms.</title>
        <authorList>
            <person name="Diamond S."/>
            <person name="Andeer P.F."/>
            <person name="Li Z."/>
            <person name="Crits-Christoph A."/>
            <person name="Burstein D."/>
            <person name="Anantharaman K."/>
            <person name="Lane K.R."/>
            <person name="Thomas B.C."/>
            <person name="Pan C."/>
            <person name="Northen T.R."/>
            <person name="Banfield J.F."/>
        </authorList>
    </citation>
    <scope>NUCLEOTIDE SEQUENCE [LARGE SCALE GENOMIC DNA]</scope>
    <source>
        <strain evidence="4">WS_2</strain>
    </source>
</reference>
<dbReference type="InterPro" id="IPR041916">
    <property type="entry name" value="Anti_sigma_zinc_sf"/>
</dbReference>
<dbReference type="EMBL" id="VBOS01000510">
    <property type="protein sequence ID" value="TMQ47809.1"/>
    <property type="molecule type" value="Genomic_DNA"/>
</dbReference>
<dbReference type="Pfam" id="PF13490">
    <property type="entry name" value="zf-HC2"/>
    <property type="match status" value="1"/>
</dbReference>
<evidence type="ECO:0000313" key="5">
    <source>
        <dbReference type="Proteomes" id="UP000317716"/>
    </source>
</evidence>
<evidence type="ECO:0000256" key="2">
    <source>
        <dbReference type="SAM" id="Phobius"/>
    </source>
</evidence>
<comment type="caution">
    <text evidence="4">The sequence shown here is derived from an EMBL/GenBank/DDBJ whole genome shotgun (WGS) entry which is preliminary data.</text>
</comment>
<gene>
    <name evidence="4" type="ORF">E6K72_13625</name>
</gene>
<feature type="domain" description="Putative zinc-finger" evidence="3">
    <location>
        <begin position="7"/>
        <end position="36"/>
    </location>
</feature>
<protein>
    <recommendedName>
        <fullName evidence="3">Putative zinc-finger domain-containing protein</fullName>
    </recommendedName>
</protein>
<organism evidence="4 5">
    <name type="scientific">Eiseniibacteriota bacterium</name>
    <dbReference type="NCBI Taxonomy" id="2212470"/>
    <lineage>
        <taxon>Bacteria</taxon>
        <taxon>Candidatus Eiseniibacteriota</taxon>
    </lineage>
</organism>
<keyword evidence="2" id="KW-0472">Membrane</keyword>
<dbReference type="InterPro" id="IPR027383">
    <property type="entry name" value="Znf_put"/>
</dbReference>
<keyword evidence="2" id="KW-0812">Transmembrane</keyword>
<accession>A0A538S8W0</accession>
<sequence>MKHPTAEQLSAFHDGIAGARTLVAIEEHVSECAECHDVLASLDRQDHALSAMLTHDPGDAHFEALADRIERRIETEPRRSPAARALRLVLDALLGAAEGAVSTLGGWLVSFWNGLKAFHAPEWAGALVALVVATGLVLINMKHPAAPILRDHALEQRARQTAGRETDELRGAAPEAGGETAREDKDRSRARMQREIAPPALPPQQSAPSAGGGMKQPLPSSRAYPVKRTASGEEEPVRKAEGAFAKAPPA</sequence>
<dbReference type="Gene3D" id="1.10.10.1320">
    <property type="entry name" value="Anti-sigma factor, zinc-finger domain"/>
    <property type="match status" value="1"/>
</dbReference>
<dbReference type="Proteomes" id="UP000317716">
    <property type="component" value="Unassembled WGS sequence"/>
</dbReference>
<name>A0A538S8W0_UNCEI</name>
<feature type="non-terminal residue" evidence="4">
    <location>
        <position position="250"/>
    </location>
</feature>
<evidence type="ECO:0000256" key="1">
    <source>
        <dbReference type="SAM" id="MobiDB-lite"/>
    </source>
</evidence>
<dbReference type="AlphaFoldDB" id="A0A538S8W0"/>
<evidence type="ECO:0000259" key="3">
    <source>
        <dbReference type="Pfam" id="PF13490"/>
    </source>
</evidence>
<feature type="transmembrane region" description="Helical" evidence="2">
    <location>
        <begin position="88"/>
        <end position="111"/>
    </location>
</feature>
<feature type="compositionally biased region" description="Basic and acidic residues" evidence="1">
    <location>
        <begin position="157"/>
        <end position="170"/>
    </location>
</feature>
<feature type="region of interest" description="Disordered" evidence="1">
    <location>
        <begin position="157"/>
        <end position="250"/>
    </location>
</feature>
<feature type="compositionally biased region" description="Basic and acidic residues" evidence="1">
    <location>
        <begin position="180"/>
        <end position="194"/>
    </location>
</feature>
<feature type="transmembrane region" description="Helical" evidence="2">
    <location>
        <begin position="123"/>
        <end position="141"/>
    </location>
</feature>
<evidence type="ECO:0000313" key="4">
    <source>
        <dbReference type="EMBL" id="TMQ47809.1"/>
    </source>
</evidence>